<feature type="domain" description="Calcineurin-like phosphoesterase" evidence="1">
    <location>
        <begin position="30"/>
        <end position="223"/>
    </location>
</feature>
<dbReference type="GO" id="GO:0008803">
    <property type="term" value="F:bis(5'-nucleosyl)-tetraphosphatase (symmetrical) activity"/>
    <property type="evidence" value="ECO:0007669"/>
    <property type="project" value="TreeGrafter"/>
</dbReference>
<dbReference type="CDD" id="cd00144">
    <property type="entry name" value="MPP_PPP_family"/>
    <property type="match status" value="1"/>
</dbReference>
<evidence type="ECO:0000259" key="1">
    <source>
        <dbReference type="Pfam" id="PF00149"/>
    </source>
</evidence>
<dbReference type="EMBL" id="WTYM01000044">
    <property type="protein sequence ID" value="MXO60040.1"/>
    <property type="molecule type" value="Genomic_DNA"/>
</dbReference>
<dbReference type="Pfam" id="PF00149">
    <property type="entry name" value="Metallophos"/>
    <property type="match status" value="1"/>
</dbReference>
<dbReference type="InterPro" id="IPR004843">
    <property type="entry name" value="Calcineurin-like_PHP"/>
</dbReference>
<dbReference type="Proteomes" id="UP000433652">
    <property type="component" value="Unassembled WGS sequence"/>
</dbReference>
<dbReference type="Gene3D" id="3.60.21.10">
    <property type="match status" value="1"/>
</dbReference>
<sequence length="276" mass="31180">MRFKEALWTLSNLAATVRSKRLPSTCVGERVYAVGDIHGRLDLFRKLLAQLEEDSQSRKKGTIRIILLGDLVDRGPQSREMLELAKRMELQNRGRLVVLCGNHEDLLLASANGNADAQQIWLANGGDATLASYGLDISQFVQLSPKERGDALKNVVGIDTLDWLKRLPLSYRNGDYFYCHAGVRPGVSLCKQRREDLLWIRQEFLQNTNFHGAMIVHGHSETSEPEIMVNRINIDTRAYSSNELTALGMQGPYRWFVSTARKYVFQSALDASRIQS</sequence>
<dbReference type="GO" id="GO:0005737">
    <property type="term" value="C:cytoplasm"/>
    <property type="evidence" value="ECO:0007669"/>
    <property type="project" value="TreeGrafter"/>
</dbReference>
<comment type="caution">
    <text evidence="2">The sequence shown here is derived from an EMBL/GenBank/DDBJ whole genome shotgun (WGS) entry which is preliminary data.</text>
</comment>
<dbReference type="SUPFAM" id="SSF56300">
    <property type="entry name" value="Metallo-dependent phosphatases"/>
    <property type="match status" value="1"/>
</dbReference>
<dbReference type="GO" id="GO:0016791">
    <property type="term" value="F:phosphatase activity"/>
    <property type="evidence" value="ECO:0007669"/>
    <property type="project" value="TreeGrafter"/>
</dbReference>
<accession>A0A6I4SY45</accession>
<evidence type="ECO:0000313" key="2">
    <source>
        <dbReference type="EMBL" id="MXO60040.1"/>
    </source>
</evidence>
<gene>
    <name evidence="2" type="ORF">GRI89_10865</name>
</gene>
<dbReference type="InterPro" id="IPR050126">
    <property type="entry name" value="Ap4A_hydrolase"/>
</dbReference>
<dbReference type="InterPro" id="IPR029052">
    <property type="entry name" value="Metallo-depent_PP-like"/>
</dbReference>
<keyword evidence="3" id="KW-1185">Reference proteome</keyword>
<dbReference type="AlphaFoldDB" id="A0A6I4SY45"/>
<dbReference type="PANTHER" id="PTHR42850:SF4">
    <property type="entry name" value="ZINC-DEPENDENT ENDOPOLYPHOSPHATASE"/>
    <property type="match status" value="1"/>
</dbReference>
<name>A0A6I4SY45_9SPHN</name>
<proteinExistence type="predicted"/>
<dbReference type="GO" id="GO:0110154">
    <property type="term" value="P:RNA decapping"/>
    <property type="evidence" value="ECO:0007669"/>
    <property type="project" value="TreeGrafter"/>
</dbReference>
<reference evidence="2 3" key="1">
    <citation type="submission" date="2019-12" db="EMBL/GenBank/DDBJ databases">
        <title>Genomic-based taxomic classification of the family Erythrobacteraceae.</title>
        <authorList>
            <person name="Xu L."/>
        </authorList>
    </citation>
    <scope>NUCLEOTIDE SEQUENCE [LARGE SCALE GENOMIC DNA]</scope>
    <source>
        <strain evidence="2 3">MCCC 1K01500</strain>
    </source>
</reference>
<evidence type="ECO:0000313" key="3">
    <source>
        <dbReference type="Proteomes" id="UP000433652"/>
    </source>
</evidence>
<protein>
    <submittedName>
        <fullName evidence="2">Serine/threonine protein phosphatase</fullName>
    </submittedName>
</protein>
<organism evidence="2 3">
    <name type="scientific">Croceibacterium salegens</name>
    <dbReference type="NCBI Taxonomy" id="1737568"/>
    <lineage>
        <taxon>Bacteria</taxon>
        <taxon>Pseudomonadati</taxon>
        <taxon>Pseudomonadota</taxon>
        <taxon>Alphaproteobacteria</taxon>
        <taxon>Sphingomonadales</taxon>
        <taxon>Erythrobacteraceae</taxon>
        <taxon>Croceibacterium</taxon>
    </lineage>
</organism>
<dbReference type="PANTHER" id="PTHR42850">
    <property type="entry name" value="METALLOPHOSPHOESTERASE"/>
    <property type="match status" value="1"/>
</dbReference>